<comment type="caution">
    <text evidence="1">The sequence shown here is derived from an EMBL/GenBank/DDBJ whole genome shotgun (WGS) entry which is preliminary data.</text>
</comment>
<reference evidence="1 2" key="1">
    <citation type="journal article" date="2014" name="Agronomy (Basel)">
        <title>A Draft Genome Sequence for Ensete ventricosum, the Drought-Tolerant Tree Against Hunger.</title>
        <authorList>
            <person name="Harrison J."/>
            <person name="Moore K.A."/>
            <person name="Paszkiewicz K."/>
            <person name="Jones T."/>
            <person name="Grant M."/>
            <person name="Ambacheew D."/>
            <person name="Muzemil S."/>
            <person name="Studholme D.J."/>
        </authorList>
    </citation>
    <scope>NUCLEOTIDE SEQUENCE [LARGE SCALE GENOMIC DNA]</scope>
</reference>
<sequence length="99" mass="11650">VVFPTLWVKNYKEYASEEGLRANLDLLEEQRAEAHLQALVYKKVVVKLYNQNVHPRQVNVDDLALRKAEIRYTTHTRGKLMSNWEGPHRVTSIVRDKTY</sequence>
<organism evidence="1 2">
    <name type="scientific">Ensete ventricosum</name>
    <name type="common">Abyssinian banana</name>
    <name type="synonym">Musa ensete</name>
    <dbReference type="NCBI Taxonomy" id="4639"/>
    <lineage>
        <taxon>Eukaryota</taxon>
        <taxon>Viridiplantae</taxon>
        <taxon>Streptophyta</taxon>
        <taxon>Embryophyta</taxon>
        <taxon>Tracheophyta</taxon>
        <taxon>Spermatophyta</taxon>
        <taxon>Magnoliopsida</taxon>
        <taxon>Liliopsida</taxon>
        <taxon>Zingiberales</taxon>
        <taxon>Musaceae</taxon>
        <taxon>Ensete</taxon>
    </lineage>
</organism>
<proteinExistence type="predicted"/>
<dbReference type="AlphaFoldDB" id="A0A427B838"/>
<name>A0A427B838_ENSVE</name>
<feature type="non-terminal residue" evidence="1">
    <location>
        <position position="1"/>
    </location>
</feature>
<protein>
    <submittedName>
        <fullName evidence="1">Uncharacterized protein</fullName>
    </submittedName>
</protein>
<accession>A0A427B838</accession>
<gene>
    <name evidence="1" type="ORF">B296_00004698</name>
</gene>
<dbReference type="EMBL" id="AMZH03000262">
    <property type="protein sequence ID" value="RRT84627.1"/>
    <property type="molecule type" value="Genomic_DNA"/>
</dbReference>
<evidence type="ECO:0000313" key="2">
    <source>
        <dbReference type="Proteomes" id="UP000287651"/>
    </source>
</evidence>
<dbReference type="Proteomes" id="UP000287651">
    <property type="component" value="Unassembled WGS sequence"/>
</dbReference>
<evidence type="ECO:0000313" key="1">
    <source>
        <dbReference type="EMBL" id="RRT84627.1"/>
    </source>
</evidence>